<protein>
    <recommendedName>
        <fullName evidence="10">Fluoride-specific ion channel FluC</fullName>
    </recommendedName>
</protein>
<evidence type="ECO:0000256" key="5">
    <source>
        <dbReference type="ARBA" id="ARBA00023136"/>
    </source>
</evidence>
<dbReference type="HAMAP" id="MF_00454">
    <property type="entry name" value="FluC"/>
    <property type="match status" value="1"/>
</dbReference>
<comment type="activity regulation">
    <text evidence="10">Na(+) is not transported, but it plays an essential structural role and its presence is essential for fluoride channel function.</text>
</comment>
<keyword evidence="10" id="KW-0479">Metal-binding</keyword>
<evidence type="ECO:0000256" key="3">
    <source>
        <dbReference type="ARBA" id="ARBA00022692"/>
    </source>
</evidence>
<dbReference type="PANTHER" id="PTHR28259:SF1">
    <property type="entry name" value="FLUORIDE EXPORT PROTEIN 1-RELATED"/>
    <property type="match status" value="1"/>
</dbReference>
<accession>A0A327YPX0</accession>
<keyword evidence="10" id="KW-0406">Ion transport</keyword>
<comment type="similarity">
    <text evidence="7 10">Belongs to the fluoride channel Fluc/FEX (TC 1.A.43) family.</text>
</comment>
<keyword evidence="10" id="KW-0813">Transport</keyword>
<dbReference type="AlphaFoldDB" id="A0A327YPX0"/>
<evidence type="ECO:0000256" key="4">
    <source>
        <dbReference type="ARBA" id="ARBA00022989"/>
    </source>
</evidence>
<evidence type="ECO:0000313" key="11">
    <source>
        <dbReference type="EMBL" id="RAK23174.1"/>
    </source>
</evidence>
<evidence type="ECO:0000256" key="2">
    <source>
        <dbReference type="ARBA" id="ARBA00022475"/>
    </source>
</evidence>
<keyword evidence="3 10" id="KW-0812">Transmembrane</keyword>
<proteinExistence type="inferred from homology"/>
<dbReference type="PANTHER" id="PTHR28259">
    <property type="entry name" value="FLUORIDE EXPORT PROTEIN 1-RELATED"/>
    <property type="match status" value="1"/>
</dbReference>
<dbReference type="OrthoDB" id="9815830at2"/>
<dbReference type="GO" id="GO:0062054">
    <property type="term" value="F:fluoride channel activity"/>
    <property type="evidence" value="ECO:0007669"/>
    <property type="project" value="UniProtKB-UniRule"/>
</dbReference>
<feature type="binding site" evidence="10">
    <location>
        <position position="73"/>
    </location>
    <ligand>
        <name>Na(+)</name>
        <dbReference type="ChEBI" id="CHEBI:29101"/>
        <note>structural</note>
    </ligand>
</feature>
<organism evidence="11 12">
    <name type="scientific">Paranoxybacillus vitaminiphilus</name>
    <dbReference type="NCBI Taxonomy" id="581036"/>
    <lineage>
        <taxon>Bacteria</taxon>
        <taxon>Bacillati</taxon>
        <taxon>Bacillota</taxon>
        <taxon>Bacilli</taxon>
        <taxon>Bacillales</taxon>
        <taxon>Anoxybacillaceae</taxon>
        <taxon>Paranoxybacillus</taxon>
    </lineage>
</organism>
<keyword evidence="2 10" id="KW-1003">Cell membrane</keyword>
<sequence>MKLTWKTSLAVAFGGAAGALCRYILGVYFPLSTLLANVAGSFLLGIVTAYSMKDKMKDWIKTGIGTGFCGGFTTMSTFSKEAFEWLAGGNWLKGLLYIITSLVGSLLFCLLGFLIGTKRHEG</sequence>
<keyword evidence="5 10" id="KW-0472">Membrane</keyword>
<comment type="catalytic activity">
    <reaction evidence="8">
        <text>fluoride(in) = fluoride(out)</text>
        <dbReference type="Rhea" id="RHEA:76159"/>
        <dbReference type="ChEBI" id="CHEBI:17051"/>
    </reaction>
    <physiologicalReaction direction="left-to-right" evidence="8">
        <dbReference type="Rhea" id="RHEA:76160"/>
    </physiologicalReaction>
</comment>
<evidence type="ECO:0000256" key="6">
    <source>
        <dbReference type="ARBA" id="ARBA00023303"/>
    </source>
</evidence>
<dbReference type="GO" id="GO:0046872">
    <property type="term" value="F:metal ion binding"/>
    <property type="evidence" value="ECO:0007669"/>
    <property type="project" value="UniProtKB-KW"/>
</dbReference>
<dbReference type="GO" id="GO:0005886">
    <property type="term" value="C:plasma membrane"/>
    <property type="evidence" value="ECO:0007669"/>
    <property type="project" value="UniProtKB-SubCell"/>
</dbReference>
<dbReference type="Proteomes" id="UP000248555">
    <property type="component" value="Unassembled WGS sequence"/>
</dbReference>
<comment type="function">
    <text evidence="9 10">Fluoride-specific ion channel. Important for reducing fluoride concentration in the cell, thus reducing its toxicity.</text>
</comment>
<dbReference type="Pfam" id="PF02537">
    <property type="entry name" value="CRCB"/>
    <property type="match status" value="1"/>
</dbReference>
<comment type="subcellular location">
    <subcellularLocation>
        <location evidence="1 10">Cell membrane</location>
        <topology evidence="1 10">Multi-pass membrane protein</topology>
    </subcellularLocation>
</comment>
<keyword evidence="12" id="KW-1185">Reference proteome</keyword>
<feature type="binding site" evidence="10">
    <location>
        <position position="70"/>
    </location>
    <ligand>
        <name>Na(+)</name>
        <dbReference type="ChEBI" id="CHEBI:29101"/>
        <note>structural</note>
    </ligand>
</feature>
<evidence type="ECO:0000256" key="7">
    <source>
        <dbReference type="ARBA" id="ARBA00035120"/>
    </source>
</evidence>
<name>A0A327YPX0_9BACL</name>
<evidence type="ECO:0000256" key="9">
    <source>
        <dbReference type="ARBA" id="ARBA00049940"/>
    </source>
</evidence>
<reference evidence="11 12" key="1">
    <citation type="submission" date="2018-06" db="EMBL/GenBank/DDBJ databases">
        <title>Genomic Encyclopedia of Type Strains, Phase III (KMG-III): the genomes of soil and plant-associated and newly described type strains.</title>
        <authorList>
            <person name="Whitman W."/>
        </authorList>
    </citation>
    <scope>NUCLEOTIDE SEQUENCE [LARGE SCALE GENOMIC DNA]</scope>
    <source>
        <strain evidence="11 12">CGMCC 1.8979</strain>
    </source>
</reference>
<comment type="caution">
    <text evidence="11">The sequence shown here is derived from an EMBL/GenBank/DDBJ whole genome shotgun (WGS) entry which is preliminary data.</text>
</comment>
<evidence type="ECO:0000313" key="12">
    <source>
        <dbReference type="Proteomes" id="UP000248555"/>
    </source>
</evidence>
<dbReference type="GO" id="GO:0140114">
    <property type="term" value="P:cellular detoxification of fluoride"/>
    <property type="evidence" value="ECO:0007669"/>
    <property type="project" value="UniProtKB-UniRule"/>
</dbReference>
<feature type="transmembrane region" description="Helical" evidence="10">
    <location>
        <begin position="95"/>
        <end position="116"/>
    </location>
</feature>
<keyword evidence="10" id="KW-0915">Sodium</keyword>
<keyword evidence="4 10" id="KW-1133">Transmembrane helix</keyword>
<evidence type="ECO:0000256" key="8">
    <source>
        <dbReference type="ARBA" id="ARBA00035585"/>
    </source>
</evidence>
<feature type="transmembrane region" description="Helical" evidence="10">
    <location>
        <begin position="28"/>
        <end position="47"/>
    </location>
</feature>
<keyword evidence="6 10" id="KW-0407">Ion channel</keyword>
<feature type="transmembrane region" description="Helical" evidence="10">
    <location>
        <begin position="59"/>
        <end position="75"/>
    </location>
</feature>
<evidence type="ECO:0000256" key="10">
    <source>
        <dbReference type="HAMAP-Rule" id="MF_00454"/>
    </source>
</evidence>
<dbReference type="EMBL" id="QLMH01000001">
    <property type="protein sequence ID" value="RAK23174.1"/>
    <property type="molecule type" value="Genomic_DNA"/>
</dbReference>
<dbReference type="RefSeq" id="WP_111643539.1">
    <property type="nucleotide sequence ID" value="NZ_QLMH01000001.1"/>
</dbReference>
<gene>
    <name evidence="10" type="primary">fluC</name>
    <name evidence="10" type="synonym">crcB</name>
    <name evidence="11" type="ORF">B0I26_101128</name>
</gene>
<dbReference type="InterPro" id="IPR003691">
    <property type="entry name" value="FluC"/>
</dbReference>
<evidence type="ECO:0000256" key="1">
    <source>
        <dbReference type="ARBA" id="ARBA00004651"/>
    </source>
</evidence>